<reference evidence="1 2" key="1">
    <citation type="submission" date="2014-11" db="EMBL/GenBank/DDBJ databases">
        <authorList>
            <person name="Wibberg Daniel"/>
        </authorList>
    </citation>
    <scope>NUCLEOTIDE SEQUENCE [LARGE SCALE GENOMIC DNA]</scope>
    <source>
        <strain evidence="1">Rhizoctonia solani AG1-IB 7/3/14</strain>
    </source>
</reference>
<dbReference type="EMBL" id="LN679121">
    <property type="protein sequence ID" value="CEL56372.1"/>
    <property type="molecule type" value="Genomic_DNA"/>
</dbReference>
<proteinExistence type="predicted"/>
<sequence length="610" mass="69880">MICTGVIPGPHSPKDLNSFLQPLIDELVQLARGVEAVDVVNEEIFSLRAHIISAFGDLPAMAKLMEFIGHNGRFPCRLCKIISVAGRTAKNATHLYCPLHRSDGPEFDPYSLPLRTHQECLDEGFRVLGAPNDTARADLATECGIKGVTLLARLSSIKIPDSFPVEAMHLVWINLIPQLADLWREKFHELDAGFETYIINALIWNSVGDMCTASSHSTPSSFGCSVPHFKNRSHFTAESWSRWATQLAPNLLRRRFMDSRYYVHFISLVNLMNKCTDYAIDRAELPSIRRGFVEWVEDFEIIYYQHDPQRVQVCTTNIHYLLHIVDSIERLGPLPGYWAFPMERYCSFIGASVKSRRFPYANIARRVCDVAQLSMIRQIYNLNDMITFGQTRASTEEDKKAEMREGDRFEEYPDQLFLTPRAGKLGVTPELRTQIGKYLATTYEVRINKKLAKELIPDFLQQWGRMRILNGGDLIQARGYHKLRWDGRDASFVRYELVVDRLAHRRGASPDFVPASFYGQLQYLFKLPLPPGSVVNPDKEPKFLILAFILEAPVVVEDDYEYKVIWYEGKLGTGEVVDVRTIQCVLGRIPDKKRWWIIDRSSELAHLEFV</sequence>
<dbReference type="PANTHER" id="PTHR46579">
    <property type="entry name" value="F5/8 TYPE C DOMAIN-CONTAINING PROTEIN-RELATED"/>
    <property type="match status" value="1"/>
</dbReference>
<protein>
    <recommendedName>
        <fullName evidence="3">Transposase domain-containing protein</fullName>
    </recommendedName>
</protein>
<dbReference type="Proteomes" id="UP000059188">
    <property type="component" value="Unassembled WGS sequence"/>
</dbReference>
<dbReference type="Pfam" id="PF02992">
    <property type="entry name" value="Transposase_21"/>
    <property type="match status" value="1"/>
</dbReference>
<dbReference type="InterPro" id="IPR004242">
    <property type="entry name" value="Transposase_21"/>
</dbReference>
<dbReference type="AlphaFoldDB" id="A0A0B7FJL9"/>
<accession>A0A0B7FJL9</accession>
<name>A0A0B7FJL9_THACB</name>
<evidence type="ECO:0000313" key="1">
    <source>
        <dbReference type="EMBL" id="CEL56372.1"/>
    </source>
</evidence>
<gene>
    <name evidence="1" type="ORF">RSOLAG1IB_07758</name>
</gene>
<evidence type="ECO:0008006" key="3">
    <source>
        <dbReference type="Google" id="ProtNLM"/>
    </source>
</evidence>
<evidence type="ECO:0000313" key="2">
    <source>
        <dbReference type="Proteomes" id="UP000059188"/>
    </source>
</evidence>
<dbReference type="OrthoDB" id="2404451at2759"/>
<dbReference type="PANTHER" id="PTHR46579:SF1">
    <property type="entry name" value="F5_8 TYPE C DOMAIN-CONTAINING PROTEIN"/>
    <property type="match status" value="1"/>
</dbReference>
<keyword evidence="2" id="KW-1185">Reference proteome</keyword>
<organism evidence="1 2">
    <name type="scientific">Thanatephorus cucumeris (strain AG1-IB / isolate 7/3/14)</name>
    <name type="common">Lettuce bottom rot fungus</name>
    <name type="synonym">Rhizoctonia solani</name>
    <dbReference type="NCBI Taxonomy" id="1108050"/>
    <lineage>
        <taxon>Eukaryota</taxon>
        <taxon>Fungi</taxon>
        <taxon>Dikarya</taxon>
        <taxon>Basidiomycota</taxon>
        <taxon>Agaricomycotina</taxon>
        <taxon>Agaricomycetes</taxon>
        <taxon>Cantharellales</taxon>
        <taxon>Ceratobasidiaceae</taxon>
        <taxon>Rhizoctonia</taxon>
        <taxon>Rhizoctonia solani AG-1</taxon>
    </lineage>
</organism>